<dbReference type="RefSeq" id="WP_054197086.1">
    <property type="nucleotide sequence ID" value="NZ_CABMKQ010000040.1"/>
</dbReference>
<dbReference type="EMBL" id="CP012541">
    <property type="protein sequence ID" value="ALF48154.1"/>
    <property type="molecule type" value="Genomic_DNA"/>
</dbReference>
<dbReference type="PANTHER" id="PTHR30606">
    <property type="entry name" value="LIPID A BIOSYNTHESIS LAUROYL ACYLTRANSFERASE"/>
    <property type="match status" value="1"/>
</dbReference>
<dbReference type="GeneID" id="28663183"/>
<reference evidence="8" key="1">
    <citation type="submission" date="2015-08" db="EMBL/GenBank/DDBJ databases">
        <title>Comparative genomics of the Campylobacter concisus group.</title>
        <authorList>
            <person name="Miller W.G."/>
            <person name="Yee E."/>
            <person name="Chapman M.H."/>
            <person name="Huynh S."/>
            <person name="Bono J.L."/>
            <person name="On S.L.W."/>
            <person name="St Leger J."/>
            <person name="Foster G."/>
            <person name="Parker C.T."/>
        </authorList>
    </citation>
    <scope>NUCLEOTIDE SEQUENCE [LARGE SCALE GENOMIC DNA]</scope>
    <source>
        <strain evidence="8">ATCC 33237</strain>
    </source>
</reference>
<dbReference type="CDD" id="cd07984">
    <property type="entry name" value="LPLAT_LABLAT-like"/>
    <property type="match status" value="1"/>
</dbReference>
<evidence type="ECO:0000256" key="1">
    <source>
        <dbReference type="ARBA" id="ARBA00004533"/>
    </source>
</evidence>
<keyword evidence="3" id="KW-0997">Cell inner membrane</keyword>
<name>A0A0M4SVD4_9BACT</name>
<organism evidence="7 8">
    <name type="scientific">Campylobacter concisus</name>
    <dbReference type="NCBI Taxonomy" id="199"/>
    <lineage>
        <taxon>Bacteria</taxon>
        <taxon>Pseudomonadati</taxon>
        <taxon>Campylobacterota</taxon>
        <taxon>Epsilonproteobacteria</taxon>
        <taxon>Campylobacterales</taxon>
        <taxon>Campylobacteraceae</taxon>
        <taxon>Campylobacter</taxon>
    </lineage>
</organism>
<keyword evidence="6 7" id="KW-0012">Acyltransferase</keyword>
<evidence type="ECO:0000256" key="2">
    <source>
        <dbReference type="ARBA" id="ARBA00022475"/>
    </source>
</evidence>
<evidence type="ECO:0000256" key="4">
    <source>
        <dbReference type="ARBA" id="ARBA00022679"/>
    </source>
</evidence>
<keyword evidence="4 7" id="KW-0808">Transferase</keyword>
<evidence type="ECO:0000256" key="5">
    <source>
        <dbReference type="ARBA" id="ARBA00023136"/>
    </source>
</evidence>
<dbReference type="InterPro" id="IPR004960">
    <property type="entry name" value="LipA_acyltrans"/>
</dbReference>
<dbReference type="KEGG" id="ccoc:CCON33237_1505"/>
<sequence>MDRLYLAGFYTLKFFIFLLPSSLRDLLAKFLAFSYMKLNKKRFHVVMTNLNLAFGESKTKEEKLEIAKKCYYNFAKYLGINFILNQNTTKQKVLEKVSFKNEHNLLEALKLDRPIIVTTAHFGQWELFSLTMAARFGAVSVLGRKLDSKSMDKILSANRSQFDVELIDKDGGAKDILKALKARRIVGILVDQNTAPKDGIKVKFFEKDVLHTPAASVLAQKTNALIINAFIYQKDENISEICFSPAIDINKFDKEEAVQKVTQMQCSACEEMVRARPEEYFWFHKRFKRFYEKEYKC</sequence>
<dbReference type="EC" id="2.3.1.241" evidence="7"/>
<evidence type="ECO:0000256" key="6">
    <source>
        <dbReference type="ARBA" id="ARBA00023315"/>
    </source>
</evidence>
<protein>
    <submittedName>
        <fullName evidence="7">Lipid A biosynthesis lauroyl acyltransferase</fullName>
        <ecNumber evidence="7">2.3.1.241</ecNumber>
    </submittedName>
</protein>
<evidence type="ECO:0000313" key="7">
    <source>
        <dbReference type="EMBL" id="ALF48154.1"/>
    </source>
</evidence>
<keyword evidence="2" id="KW-1003">Cell membrane</keyword>
<evidence type="ECO:0000313" key="8">
    <source>
        <dbReference type="Proteomes" id="UP000066049"/>
    </source>
</evidence>
<dbReference type="Proteomes" id="UP000066049">
    <property type="component" value="Chromosome"/>
</dbReference>
<proteinExistence type="predicted"/>
<accession>A0A0M4SVD4</accession>
<dbReference type="PANTHER" id="PTHR30606:SF9">
    <property type="entry name" value="LIPID A BIOSYNTHESIS LAUROYLTRANSFERASE"/>
    <property type="match status" value="1"/>
</dbReference>
<dbReference type="GO" id="GO:0009247">
    <property type="term" value="P:glycolipid biosynthetic process"/>
    <property type="evidence" value="ECO:0007669"/>
    <property type="project" value="UniProtKB-ARBA"/>
</dbReference>
<gene>
    <name evidence="7" type="primary">waaM</name>
    <name evidence="7" type="ORF">CCON33237_1505</name>
</gene>
<dbReference type="Pfam" id="PF03279">
    <property type="entry name" value="Lip_A_acyltrans"/>
    <property type="match status" value="1"/>
</dbReference>
<dbReference type="AlphaFoldDB" id="A0A0M4SVD4"/>
<dbReference type="PATRIC" id="fig|199.248.peg.1554"/>
<dbReference type="GO" id="GO:0005886">
    <property type="term" value="C:plasma membrane"/>
    <property type="evidence" value="ECO:0007669"/>
    <property type="project" value="UniProtKB-SubCell"/>
</dbReference>
<comment type="subcellular location">
    <subcellularLocation>
        <location evidence="1">Cell inner membrane</location>
    </subcellularLocation>
</comment>
<keyword evidence="5" id="KW-0472">Membrane</keyword>
<dbReference type="GO" id="GO:0008913">
    <property type="term" value="F:Kdo2-lipid IVA acyltransferase activity"/>
    <property type="evidence" value="ECO:0007669"/>
    <property type="project" value="UniProtKB-EC"/>
</dbReference>
<dbReference type="NCBIfam" id="NF006270">
    <property type="entry name" value="PRK08419.1"/>
    <property type="match status" value="1"/>
</dbReference>
<evidence type="ECO:0000256" key="3">
    <source>
        <dbReference type="ARBA" id="ARBA00022519"/>
    </source>
</evidence>